<feature type="domain" description="GapR-like DNA-binding" evidence="2">
    <location>
        <begin position="18"/>
        <end position="89"/>
    </location>
</feature>
<name>A0A1H8IWH1_9SPHN</name>
<dbReference type="Proteomes" id="UP000199206">
    <property type="component" value="Unassembled WGS sequence"/>
</dbReference>
<organism evidence="3 4">
    <name type="scientific">Sphingomonas gellani</name>
    <dbReference type="NCBI Taxonomy" id="1166340"/>
    <lineage>
        <taxon>Bacteria</taxon>
        <taxon>Pseudomonadati</taxon>
        <taxon>Pseudomonadota</taxon>
        <taxon>Alphaproteobacteria</taxon>
        <taxon>Sphingomonadales</taxon>
        <taxon>Sphingomonadaceae</taxon>
        <taxon>Sphingomonas</taxon>
    </lineage>
</organism>
<dbReference type="AlphaFoldDB" id="A0A1H8IWH1"/>
<evidence type="ECO:0000256" key="1">
    <source>
        <dbReference type="SAM" id="Coils"/>
    </source>
</evidence>
<dbReference type="GO" id="GO:0003677">
    <property type="term" value="F:DNA binding"/>
    <property type="evidence" value="ECO:0007669"/>
    <property type="project" value="InterPro"/>
</dbReference>
<keyword evidence="4" id="KW-1185">Reference proteome</keyword>
<dbReference type="InterPro" id="IPR046367">
    <property type="entry name" value="GapR-like_DNA-bd"/>
</dbReference>
<dbReference type="EMBL" id="FOCF01000011">
    <property type="protein sequence ID" value="SEN72944.1"/>
    <property type="molecule type" value="Genomic_DNA"/>
</dbReference>
<keyword evidence="1" id="KW-0175">Coiled coil</keyword>
<dbReference type="STRING" id="1166340.SAMN05192583_3418"/>
<dbReference type="Pfam" id="PF10073">
    <property type="entry name" value="GapR_DNA-bd"/>
    <property type="match status" value="1"/>
</dbReference>
<dbReference type="NCBIfam" id="NF010247">
    <property type="entry name" value="PRK13694.1"/>
    <property type="match status" value="1"/>
</dbReference>
<protein>
    <submittedName>
        <fullName evidence="3">Uncharacterized conserved protein, UPF0335 family</fullName>
    </submittedName>
</protein>
<feature type="coiled-coil region" evidence="1">
    <location>
        <begin position="15"/>
        <end position="87"/>
    </location>
</feature>
<evidence type="ECO:0000313" key="3">
    <source>
        <dbReference type="EMBL" id="SEN72944.1"/>
    </source>
</evidence>
<proteinExistence type="predicted"/>
<sequence>MAADREERNEGMGGGHVAAEELRLLIERAERLEEEKKGIQDDIKDVMAEAKGRGYDPKAIRKIMSIRKKKREEYQEEEAILETYMQALGML</sequence>
<evidence type="ECO:0000313" key="4">
    <source>
        <dbReference type="Proteomes" id="UP000199206"/>
    </source>
</evidence>
<accession>A0A1H8IWH1</accession>
<evidence type="ECO:0000259" key="2">
    <source>
        <dbReference type="Pfam" id="PF10073"/>
    </source>
</evidence>
<reference evidence="4" key="1">
    <citation type="submission" date="2016-10" db="EMBL/GenBank/DDBJ databases">
        <authorList>
            <person name="Varghese N."/>
            <person name="Submissions S."/>
        </authorList>
    </citation>
    <scope>NUCLEOTIDE SEQUENCE [LARGE SCALE GENOMIC DNA]</scope>
    <source>
        <strain evidence="4">S6-262</strain>
    </source>
</reference>
<gene>
    <name evidence="3" type="ORF">SAMN05192583_3418</name>
</gene>